<dbReference type="Proteomes" id="UP000295604">
    <property type="component" value="Unassembled WGS sequence"/>
</dbReference>
<protein>
    <submittedName>
        <fullName evidence="4">Acetylxylan esterase 2</fullName>
    </submittedName>
</protein>
<keyword evidence="5" id="KW-1185">Reference proteome</keyword>
<reference evidence="4 5" key="1">
    <citation type="submission" date="2018-11" db="EMBL/GenBank/DDBJ databases">
        <title>Genome sequence and assembly of Colletotrichum sidae.</title>
        <authorList>
            <person name="Gan P."/>
            <person name="Shirasu K."/>
        </authorList>
    </citation>
    <scope>NUCLEOTIDE SEQUENCE [LARGE SCALE GENOMIC DNA]</scope>
    <source>
        <strain evidence="4 5">CBS 518.97</strain>
    </source>
</reference>
<comment type="caution">
    <text evidence="4">The sequence shown here is derived from an EMBL/GenBank/DDBJ whole genome shotgun (WGS) entry which is preliminary data.</text>
</comment>
<organism evidence="4 5">
    <name type="scientific">Colletotrichum sidae</name>
    <dbReference type="NCBI Taxonomy" id="1347389"/>
    <lineage>
        <taxon>Eukaryota</taxon>
        <taxon>Fungi</taxon>
        <taxon>Dikarya</taxon>
        <taxon>Ascomycota</taxon>
        <taxon>Pezizomycotina</taxon>
        <taxon>Sordariomycetes</taxon>
        <taxon>Hypocreomycetidae</taxon>
        <taxon>Glomerellales</taxon>
        <taxon>Glomerellaceae</taxon>
        <taxon>Colletotrichum</taxon>
        <taxon>Colletotrichum orbiculare species complex</taxon>
    </lineage>
</organism>
<keyword evidence="2" id="KW-1015">Disulfide bond</keyword>
<feature type="chain" id="PRO_5020471382" evidence="3">
    <location>
        <begin position="23"/>
        <end position="267"/>
    </location>
</feature>
<keyword evidence="3" id="KW-0732">Signal</keyword>
<dbReference type="PANTHER" id="PTHR33630:SF9">
    <property type="entry name" value="CUTINASE 4"/>
    <property type="match status" value="1"/>
</dbReference>
<dbReference type="Pfam" id="PF01083">
    <property type="entry name" value="Cutinase"/>
    <property type="match status" value="2"/>
</dbReference>
<dbReference type="PANTHER" id="PTHR33630">
    <property type="entry name" value="CUTINASE RV1984C-RELATED-RELATED"/>
    <property type="match status" value="1"/>
</dbReference>
<dbReference type="SMART" id="SM01110">
    <property type="entry name" value="Cutinase"/>
    <property type="match status" value="1"/>
</dbReference>
<evidence type="ECO:0000256" key="3">
    <source>
        <dbReference type="SAM" id="SignalP"/>
    </source>
</evidence>
<dbReference type="Gene3D" id="3.40.50.1820">
    <property type="entry name" value="alpha/beta hydrolase"/>
    <property type="match status" value="2"/>
</dbReference>
<dbReference type="AlphaFoldDB" id="A0A4R8TPY4"/>
<evidence type="ECO:0000313" key="4">
    <source>
        <dbReference type="EMBL" id="TEA20660.1"/>
    </source>
</evidence>
<dbReference type="EMBL" id="QAPF01000029">
    <property type="protein sequence ID" value="TEA20660.1"/>
    <property type="molecule type" value="Genomic_DNA"/>
</dbReference>
<evidence type="ECO:0000313" key="5">
    <source>
        <dbReference type="Proteomes" id="UP000295604"/>
    </source>
</evidence>
<accession>A0A4R8TPY4</accession>
<proteinExistence type="predicted"/>
<gene>
    <name evidence="4" type="primary">axe-2-1</name>
    <name evidence="4" type="ORF">C8034_v008106</name>
</gene>
<dbReference type="SUPFAM" id="SSF53474">
    <property type="entry name" value="alpha/beta-Hydrolases"/>
    <property type="match status" value="1"/>
</dbReference>
<name>A0A4R8TPY4_9PEZI</name>
<dbReference type="GO" id="GO:0052689">
    <property type="term" value="F:carboxylic ester hydrolase activity"/>
    <property type="evidence" value="ECO:0007669"/>
    <property type="project" value="UniProtKB-ARBA"/>
</dbReference>
<evidence type="ECO:0000256" key="2">
    <source>
        <dbReference type="ARBA" id="ARBA00023157"/>
    </source>
</evidence>
<feature type="signal peptide" evidence="3">
    <location>
        <begin position="1"/>
        <end position="22"/>
    </location>
</feature>
<evidence type="ECO:0000256" key="1">
    <source>
        <dbReference type="ARBA" id="ARBA00022801"/>
    </source>
</evidence>
<sequence>MVPSPAVIVLAFLGAVQPGASALVPRQAAGCATGVHMIVARASTERPGPGIIGGVANRVQSQIPGSDMVSVDYPAQLNPYQPSQRAGVTAMTKLVQDYATQCPESKMVLMGYSQVGDAVPGFTKKDHSIMGHTLDLQNIGNQQGAHVTADVLCGTSEPNFPATQPVAADIADKIAAVVLMGDPSHVPSQPFNKGTAKNNGVFPRGDSAACGALASRMASFCDSGDTFCDSGNSLQVHMGYVRRSGDAAASFIVGMVQGGGATRNVTG</sequence>
<dbReference type="InterPro" id="IPR029058">
    <property type="entry name" value="AB_hydrolase_fold"/>
</dbReference>
<keyword evidence="1" id="KW-0378">Hydrolase</keyword>
<dbReference type="InterPro" id="IPR000675">
    <property type="entry name" value="Cutinase/axe"/>
</dbReference>